<feature type="domain" description="UspA" evidence="2">
    <location>
        <begin position="1"/>
        <end position="148"/>
    </location>
</feature>
<reference evidence="3 4" key="1">
    <citation type="submission" date="2020-01" db="EMBL/GenBank/DDBJ databases">
        <title>Spongiivirga citrea KCTC 32990T.</title>
        <authorList>
            <person name="Wang G."/>
        </authorList>
    </citation>
    <scope>NUCLEOTIDE SEQUENCE [LARGE SCALE GENOMIC DNA]</scope>
    <source>
        <strain evidence="3 4">KCTC 32990</strain>
    </source>
</reference>
<dbReference type="PANTHER" id="PTHR46268:SF6">
    <property type="entry name" value="UNIVERSAL STRESS PROTEIN UP12"/>
    <property type="match status" value="1"/>
</dbReference>
<dbReference type="InterPro" id="IPR014729">
    <property type="entry name" value="Rossmann-like_a/b/a_fold"/>
</dbReference>
<dbReference type="EMBL" id="JAABOQ010000002">
    <property type="protein sequence ID" value="NER16830.1"/>
    <property type="molecule type" value="Genomic_DNA"/>
</dbReference>
<comment type="caution">
    <text evidence="3">The sequence shown here is derived from an EMBL/GenBank/DDBJ whole genome shotgun (WGS) entry which is preliminary data.</text>
</comment>
<evidence type="ECO:0000313" key="4">
    <source>
        <dbReference type="Proteomes" id="UP000474296"/>
    </source>
</evidence>
<dbReference type="Proteomes" id="UP000474296">
    <property type="component" value="Unassembled WGS sequence"/>
</dbReference>
<dbReference type="InterPro" id="IPR006016">
    <property type="entry name" value="UspA"/>
</dbReference>
<dbReference type="CDD" id="cd00293">
    <property type="entry name" value="USP-like"/>
    <property type="match status" value="1"/>
</dbReference>
<dbReference type="AlphaFoldDB" id="A0A6M0CSK1"/>
<evidence type="ECO:0000259" key="2">
    <source>
        <dbReference type="Pfam" id="PF00582"/>
    </source>
</evidence>
<name>A0A6M0CSK1_9FLAO</name>
<gene>
    <name evidence="3" type="ORF">GWK10_06390</name>
</gene>
<protein>
    <submittedName>
        <fullName evidence="3">Universal stress protein</fullName>
    </submittedName>
</protein>
<dbReference type="SUPFAM" id="SSF52402">
    <property type="entry name" value="Adenine nucleotide alpha hydrolases-like"/>
    <property type="match status" value="2"/>
</dbReference>
<keyword evidence="4" id="KW-1185">Reference proteome</keyword>
<dbReference type="InterPro" id="IPR006015">
    <property type="entry name" value="Universal_stress_UspA"/>
</dbReference>
<dbReference type="PANTHER" id="PTHR46268">
    <property type="entry name" value="STRESS RESPONSE PROTEIN NHAX"/>
    <property type="match status" value="1"/>
</dbReference>
<evidence type="ECO:0000256" key="1">
    <source>
        <dbReference type="ARBA" id="ARBA00008791"/>
    </source>
</evidence>
<dbReference type="RefSeq" id="WP_164030374.1">
    <property type="nucleotide sequence ID" value="NZ_JAABOQ010000002.1"/>
</dbReference>
<comment type="similarity">
    <text evidence="1">Belongs to the universal stress protein A family.</text>
</comment>
<proteinExistence type="inferred from homology"/>
<evidence type="ECO:0000313" key="3">
    <source>
        <dbReference type="EMBL" id="NER16830.1"/>
    </source>
</evidence>
<dbReference type="PRINTS" id="PR01438">
    <property type="entry name" value="UNVRSLSTRESS"/>
</dbReference>
<dbReference type="Pfam" id="PF00582">
    <property type="entry name" value="Usp"/>
    <property type="match status" value="1"/>
</dbReference>
<organism evidence="3 4">
    <name type="scientific">Spongiivirga citrea</name>
    <dbReference type="NCBI Taxonomy" id="1481457"/>
    <lineage>
        <taxon>Bacteria</taxon>
        <taxon>Pseudomonadati</taxon>
        <taxon>Bacteroidota</taxon>
        <taxon>Flavobacteriia</taxon>
        <taxon>Flavobacteriales</taxon>
        <taxon>Flavobacteriaceae</taxon>
        <taxon>Spongiivirga</taxon>
    </lineage>
</organism>
<accession>A0A6M0CSK1</accession>
<sequence length="285" mass="32778">MKRILLPTDFSENAYNAISYAVQLYRDVECEFYLMHTFTPSTSSAHAGGLFDAYSALKLQEIEQATAKRQLKKIEARLQKDYPNANHSYFSIASFNLLVSEMKNLISEKDIDVVIMGTKGATGAKEIFIGTNTMYAIKKLKCPVIAVPSDFKYETPKEILFPTDYKLNKSNKYLPLLRSFCDEHNSRLHILNAYYSVPLDEKQEEVKAFLDDFFTGSAHLFHIAEGQDLIEAIEAFETKHKVNFLVMIHNKHNLFENILFRPIINQMVYHTNVPFLVIPSVERMK</sequence>
<dbReference type="Gene3D" id="3.40.50.620">
    <property type="entry name" value="HUPs"/>
    <property type="match status" value="2"/>
</dbReference>